<reference evidence="2 3" key="1">
    <citation type="journal article" date="2017" name="Genome Biol.">
        <title>New reference genome sequences of hot pepper reveal the massive evolution of plant disease-resistance genes by retroduplication.</title>
        <authorList>
            <person name="Kim S."/>
            <person name="Park J."/>
            <person name="Yeom S.I."/>
            <person name="Kim Y.M."/>
            <person name="Seo E."/>
            <person name="Kim K.T."/>
            <person name="Kim M.S."/>
            <person name="Lee J.M."/>
            <person name="Cheong K."/>
            <person name="Shin H.S."/>
            <person name="Kim S.B."/>
            <person name="Han K."/>
            <person name="Lee J."/>
            <person name="Park M."/>
            <person name="Lee H.A."/>
            <person name="Lee H.Y."/>
            <person name="Lee Y."/>
            <person name="Oh S."/>
            <person name="Lee J.H."/>
            <person name="Choi E."/>
            <person name="Choi E."/>
            <person name="Lee S.E."/>
            <person name="Jeon J."/>
            <person name="Kim H."/>
            <person name="Choi G."/>
            <person name="Song H."/>
            <person name="Lee J."/>
            <person name="Lee S.C."/>
            <person name="Kwon J.K."/>
            <person name="Lee H.Y."/>
            <person name="Koo N."/>
            <person name="Hong Y."/>
            <person name="Kim R.W."/>
            <person name="Kang W.H."/>
            <person name="Huh J.H."/>
            <person name="Kang B.C."/>
            <person name="Yang T.J."/>
            <person name="Lee Y.H."/>
            <person name="Bennetzen J.L."/>
            <person name="Choi D."/>
        </authorList>
    </citation>
    <scope>NUCLEOTIDE SEQUENCE [LARGE SCALE GENOMIC DNA]</scope>
    <source>
        <strain evidence="3">cv. PBC81</strain>
    </source>
</reference>
<organism evidence="2 3">
    <name type="scientific">Capsicum baccatum</name>
    <name type="common">Peruvian pepper</name>
    <dbReference type="NCBI Taxonomy" id="33114"/>
    <lineage>
        <taxon>Eukaryota</taxon>
        <taxon>Viridiplantae</taxon>
        <taxon>Streptophyta</taxon>
        <taxon>Embryophyta</taxon>
        <taxon>Tracheophyta</taxon>
        <taxon>Spermatophyta</taxon>
        <taxon>Magnoliopsida</taxon>
        <taxon>eudicotyledons</taxon>
        <taxon>Gunneridae</taxon>
        <taxon>Pentapetalae</taxon>
        <taxon>asterids</taxon>
        <taxon>lamiids</taxon>
        <taxon>Solanales</taxon>
        <taxon>Solanaceae</taxon>
        <taxon>Solanoideae</taxon>
        <taxon>Capsiceae</taxon>
        <taxon>Capsicum</taxon>
    </lineage>
</organism>
<dbReference type="Pfam" id="PF07734">
    <property type="entry name" value="FBA_1"/>
    <property type="match status" value="1"/>
</dbReference>
<dbReference type="AlphaFoldDB" id="A0A2G2XPI2"/>
<comment type="caution">
    <text evidence="2">The sequence shown here is derived from an EMBL/GenBank/DDBJ whole genome shotgun (WGS) entry which is preliminary data.</text>
</comment>
<name>A0A2G2XPI2_CAPBA</name>
<evidence type="ECO:0000259" key="1">
    <source>
        <dbReference type="Pfam" id="PF07734"/>
    </source>
</evidence>
<dbReference type="OrthoDB" id="1867629at2759"/>
<evidence type="ECO:0000313" key="2">
    <source>
        <dbReference type="EMBL" id="PHT59397.1"/>
    </source>
</evidence>
<accession>A0A2G2XPI2</accession>
<feature type="domain" description="F-box associated beta-propeller type 1" evidence="1">
    <location>
        <begin position="36"/>
        <end position="248"/>
    </location>
</feature>
<keyword evidence="3" id="KW-1185">Reference proteome</keyword>
<protein>
    <recommendedName>
        <fullName evidence="1">F-box associated beta-propeller type 1 domain-containing protein</fullName>
    </recommendedName>
</protein>
<dbReference type="InterPro" id="IPR050796">
    <property type="entry name" value="SCF_F-box_component"/>
</dbReference>
<sequence length="317" mass="36613">MWIGAENDQKREENVYLKTWSSKASEVPYLSSSYGSVSHHLIGPCNGLIVLSDTQHIVLLYPITRKYNLLQPSPFGCPDGLNRCICGLGFGFDFMRNDYKVVRIFEVYSNPYKDPCMRVFKVEIYDLGINSWREENYKEEKLPLVFWSPCSEVLLKGVIHWFASADREVILCFDMSTDIFRNMEMLHSCNSLDGKCYGLIILNDSLTLICYRDPTCEIDKIKDVMDIWTIKEYGRNDSWILRYTIRPLLIESPLTVWKDLLFLQSTSGQLVSYNFISDEVKEFNFRGYPASLRVIVCKESMTIIPKENGNSTQALGI</sequence>
<dbReference type="NCBIfam" id="TIGR01640">
    <property type="entry name" value="F_box_assoc_1"/>
    <property type="match status" value="1"/>
</dbReference>
<dbReference type="Proteomes" id="UP000224567">
    <property type="component" value="Unassembled WGS sequence"/>
</dbReference>
<reference evidence="3" key="2">
    <citation type="journal article" date="2017" name="J. Anim. Genet.">
        <title>Multiple reference genome sequences of hot pepper reveal the massive evolution of plant disease resistance genes by retroduplication.</title>
        <authorList>
            <person name="Kim S."/>
            <person name="Park J."/>
            <person name="Yeom S.-I."/>
            <person name="Kim Y.-M."/>
            <person name="Seo E."/>
            <person name="Kim K.-T."/>
            <person name="Kim M.-S."/>
            <person name="Lee J.M."/>
            <person name="Cheong K."/>
            <person name="Shin H.-S."/>
            <person name="Kim S.-B."/>
            <person name="Han K."/>
            <person name="Lee J."/>
            <person name="Park M."/>
            <person name="Lee H.-A."/>
            <person name="Lee H.-Y."/>
            <person name="Lee Y."/>
            <person name="Oh S."/>
            <person name="Lee J.H."/>
            <person name="Choi E."/>
            <person name="Choi E."/>
            <person name="Lee S.E."/>
            <person name="Jeon J."/>
            <person name="Kim H."/>
            <person name="Choi G."/>
            <person name="Song H."/>
            <person name="Lee J."/>
            <person name="Lee S.-C."/>
            <person name="Kwon J.-K."/>
            <person name="Lee H.-Y."/>
            <person name="Koo N."/>
            <person name="Hong Y."/>
            <person name="Kim R.W."/>
            <person name="Kang W.-H."/>
            <person name="Huh J.H."/>
            <person name="Kang B.-C."/>
            <person name="Yang T.-J."/>
            <person name="Lee Y.-H."/>
            <person name="Bennetzen J.L."/>
            <person name="Choi D."/>
        </authorList>
    </citation>
    <scope>NUCLEOTIDE SEQUENCE [LARGE SCALE GENOMIC DNA]</scope>
    <source>
        <strain evidence="3">cv. PBC81</strain>
    </source>
</reference>
<gene>
    <name evidence="2" type="ORF">CQW23_01760</name>
</gene>
<evidence type="ECO:0000313" key="3">
    <source>
        <dbReference type="Proteomes" id="UP000224567"/>
    </source>
</evidence>
<dbReference type="InterPro" id="IPR006527">
    <property type="entry name" value="F-box-assoc_dom_typ1"/>
</dbReference>
<dbReference type="PANTHER" id="PTHR31672">
    <property type="entry name" value="BNACNNG10540D PROTEIN"/>
    <property type="match status" value="1"/>
</dbReference>
<dbReference type="EMBL" id="MLFT02000001">
    <property type="protein sequence ID" value="PHT59397.1"/>
    <property type="molecule type" value="Genomic_DNA"/>
</dbReference>
<dbReference type="PANTHER" id="PTHR31672:SF10">
    <property type="entry name" value="F-BOX DOMAIN-CONTAINING PROTEIN"/>
    <property type="match status" value="1"/>
</dbReference>
<dbReference type="InterPro" id="IPR017451">
    <property type="entry name" value="F-box-assoc_interact_dom"/>
</dbReference>
<proteinExistence type="predicted"/>